<feature type="non-terminal residue" evidence="1">
    <location>
        <position position="48"/>
    </location>
</feature>
<dbReference type="AlphaFoldDB" id="G7NJT9"/>
<proteinExistence type="predicted"/>
<dbReference type="EMBL" id="CM001269">
    <property type="protein sequence ID" value="EHH28906.1"/>
    <property type="molecule type" value="Genomic_DNA"/>
</dbReference>
<dbReference type="Proteomes" id="UP000013456">
    <property type="component" value="Chromosome 17"/>
</dbReference>
<feature type="non-terminal residue" evidence="1">
    <location>
        <position position="1"/>
    </location>
</feature>
<gene>
    <name evidence="1" type="ORF">EGK_09190</name>
</gene>
<accession>G7NJT9</accession>
<organism evidence="1">
    <name type="scientific">Macaca mulatta</name>
    <name type="common">Rhesus macaque</name>
    <dbReference type="NCBI Taxonomy" id="9544"/>
    <lineage>
        <taxon>Eukaryota</taxon>
        <taxon>Metazoa</taxon>
        <taxon>Chordata</taxon>
        <taxon>Craniata</taxon>
        <taxon>Vertebrata</taxon>
        <taxon>Euteleostomi</taxon>
        <taxon>Mammalia</taxon>
        <taxon>Eutheria</taxon>
        <taxon>Euarchontoglires</taxon>
        <taxon>Primates</taxon>
        <taxon>Haplorrhini</taxon>
        <taxon>Catarrhini</taxon>
        <taxon>Cercopithecidae</taxon>
        <taxon>Cercopithecinae</taxon>
        <taxon>Macaca</taxon>
    </lineage>
</organism>
<reference evidence="1" key="1">
    <citation type="journal article" date="2011" name="Nat. Biotechnol.">
        <title>Genome sequencing and comparison of two nonhuman primate animal models, the cynomolgus and Chinese rhesus macaques.</title>
        <authorList>
            <person name="Yan G."/>
            <person name="Zhang G."/>
            <person name="Fang X."/>
            <person name="Zhang Y."/>
            <person name="Li C."/>
            <person name="Ling F."/>
            <person name="Cooper D.N."/>
            <person name="Li Q."/>
            <person name="Li Y."/>
            <person name="van Gool A.J."/>
            <person name="Du H."/>
            <person name="Chen J."/>
            <person name="Chen R."/>
            <person name="Zhang P."/>
            <person name="Huang Z."/>
            <person name="Thompson J.R."/>
            <person name="Meng Y."/>
            <person name="Bai Y."/>
            <person name="Wang J."/>
            <person name="Zhuo M."/>
            <person name="Wang T."/>
            <person name="Huang Y."/>
            <person name="Wei L."/>
            <person name="Li J."/>
            <person name="Wang Z."/>
            <person name="Hu H."/>
            <person name="Yang P."/>
            <person name="Le L."/>
            <person name="Stenson P.D."/>
            <person name="Li B."/>
            <person name="Liu X."/>
            <person name="Ball E.V."/>
            <person name="An N."/>
            <person name="Huang Q."/>
            <person name="Zhang Y."/>
            <person name="Fan W."/>
            <person name="Zhang X."/>
            <person name="Li Y."/>
            <person name="Wang W."/>
            <person name="Katze M.G."/>
            <person name="Su B."/>
            <person name="Nielsen R."/>
            <person name="Yang H."/>
            <person name="Wang J."/>
            <person name="Wang X."/>
            <person name="Wang J."/>
        </authorList>
    </citation>
    <scope>NUCLEOTIDE SEQUENCE [LARGE SCALE GENOMIC DNA]</scope>
    <source>
        <strain evidence="1">CR-5</strain>
    </source>
</reference>
<protein>
    <submittedName>
        <fullName evidence="1">Uncharacterized protein</fullName>
    </submittedName>
</protein>
<evidence type="ECO:0000313" key="1">
    <source>
        <dbReference type="EMBL" id="EHH28906.1"/>
    </source>
</evidence>
<sequence length="48" mass="5703">NGYTAQSNLQIQCYSYQTTNDILHRIRKKNYFKIHMEPKKSPSSQDNL</sequence>
<name>G7NJT9_MACMU</name>